<proteinExistence type="predicted"/>
<feature type="region of interest" description="Disordered" evidence="1">
    <location>
        <begin position="81"/>
        <end position="124"/>
    </location>
</feature>
<reference evidence="3" key="1">
    <citation type="journal article" date="2012" name="PLoS Genet.">
        <title>The genomes of the fungal plant pathogens Cladosporium fulvum and Dothistroma septosporum reveal adaptation to different hosts and lifestyles but also signatures of common ancestry.</title>
        <authorList>
            <person name="de Wit P.J.G.M."/>
            <person name="van der Burgt A."/>
            <person name="Oekmen B."/>
            <person name="Stergiopoulos I."/>
            <person name="Abd-Elsalam K.A."/>
            <person name="Aerts A.L."/>
            <person name="Bahkali A.H."/>
            <person name="Beenen H.G."/>
            <person name="Chettri P."/>
            <person name="Cox M.P."/>
            <person name="Datema E."/>
            <person name="de Vries R.P."/>
            <person name="Dhillon B."/>
            <person name="Ganley A.R."/>
            <person name="Griffiths S.A."/>
            <person name="Guo Y."/>
            <person name="Hamelin R.C."/>
            <person name="Henrissat B."/>
            <person name="Kabir M.S."/>
            <person name="Jashni M.K."/>
            <person name="Kema G."/>
            <person name="Klaubauf S."/>
            <person name="Lapidus A."/>
            <person name="Levasseur A."/>
            <person name="Lindquist E."/>
            <person name="Mehrabi R."/>
            <person name="Ohm R.A."/>
            <person name="Owen T.J."/>
            <person name="Salamov A."/>
            <person name="Schwelm A."/>
            <person name="Schijlen E."/>
            <person name="Sun H."/>
            <person name="van den Burg H.A."/>
            <person name="van Ham R.C.H.J."/>
            <person name="Zhang S."/>
            <person name="Goodwin S.B."/>
            <person name="Grigoriev I.V."/>
            <person name="Collemare J."/>
            <person name="Bradshaw R.E."/>
        </authorList>
    </citation>
    <scope>NUCLEOTIDE SEQUENCE [LARGE SCALE GENOMIC DNA]</scope>
    <source>
        <strain evidence="3">NZE10 / CBS 128990</strain>
    </source>
</reference>
<dbReference type="AlphaFoldDB" id="N1PC62"/>
<organism evidence="2 3">
    <name type="scientific">Dothistroma septosporum (strain NZE10 / CBS 128990)</name>
    <name type="common">Red band needle blight fungus</name>
    <name type="synonym">Mycosphaerella pini</name>
    <dbReference type="NCBI Taxonomy" id="675120"/>
    <lineage>
        <taxon>Eukaryota</taxon>
        <taxon>Fungi</taxon>
        <taxon>Dikarya</taxon>
        <taxon>Ascomycota</taxon>
        <taxon>Pezizomycotina</taxon>
        <taxon>Dothideomycetes</taxon>
        <taxon>Dothideomycetidae</taxon>
        <taxon>Mycosphaerellales</taxon>
        <taxon>Mycosphaerellaceae</taxon>
        <taxon>Dothistroma</taxon>
    </lineage>
</organism>
<gene>
    <name evidence="2" type="ORF">DOTSEDRAFT_27728</name>
</gene>
<evidence type="ECO:0000256" key="1">
    <source>
        <dbReference type="SAM" id="MobiDB-lite"/>
    </source>
</evidence>
<name>N1PC62_DOTSN</name>
<reference evidence="2 3" key="2">
    <citation type="journal article" date="2012" name="PLoS Pathog.">
        <title>Diverse lifestyles and strategies of plant pathogenesis encoded in the genomes of eighteen Dothideomycetes fungi.</title>
        <authorList>
            <person name="Ohm R.A."/>
            <person name="Feau N."/>
            <person name="Henrissat B."/>
            <person name="Schoch C.L."/>
            <person name="Horwitz B.A."/>
            <person name="Barry K.W."/>
            <person name="Condon B.J."/>
            <person name="Copeland A.C."/>
            <person name="Dhillon B."/>
            <person name="Glaser F."/>
            <person name="Hesse C.N."/>
            <person name="Kosti I."/>
            <person name="LaButti K."/>
            <person name="Lindquist E.A."/>
            <person name="Lucas S."/>
            <person name="Salamov A.A."/>
            <person name="Bradshaw R.E."/>
            <person name="Ciuffetti L."/>
            <person name="Hamelin R.C."/>
            <person name="Kema G.H.J."/>
            <person name="Lawrence C."/>
            <person name="Scott J.A."/>
            <person name="Spatafora J.W."/>
            <person name="Turgeon B.G."/>
            <person name="de Wit P.J.G.M."/>
            <person name="Zhong S."/>
            <person name="Goodwin S.B."/>
            <person name="Grigoriev I.V."/>
        </authorList>
    </citation>
    <scope>NUCLEOTIDE SEQUENCE [LARGE SCALE GENOMIC DNA]</scope>
    <source>
        <strain evidence="3">NZE10 / CBS 128990</strain>
    </source>
</reference>
<evidence type="ECO:0000313" key="2">
    <source>
        <dbReference type="EMBL" id="EME39762.1"/>
    </source>
</evidence>
<sequence length="124" mass="13607">MLTPGQCAWCNALDKWCRVQLCAFSNLPRGLPAKATPSQPTAGDLLSKYAFATDDVVFGPVGVELQLDMLNQAHLTGLQRATNKTDNRDQVECETEDESSTGVLTSDGSPRNNDNFPPFQFEDR</sequence>
<accession>N1PC62</accession>
<dbReference type="EMBL" id="KB446544">
    <property type="protein sequence ID" value="EME39762.1"/>
    <property type="molecule type" value="Genomic_DNA"/>
</dbReference>
<protein>
    <submittedName>
        <fullName evidence="2">Uncharacterized protein</fullName>
    </submittedName>
</protein>
<dbReference type="Proteomes" id="UP000016933">
    <property type="component" value="Unassembled WGS sequence"/>
</dbReference>
<keyword evidence="3" id="KW-1185">Reference proteome</keyword>
<evidence type="ECO:0000313" key="3">
    <source>
        <dbReference type="Proteomes" id="UP000016933"/>
    </source>
</evidence>
<dbReference type="HOGENOM" id="CLU_2003853_0_0_1"/>
<feature type="compositionally biased region" description="Polar residues" evidence="1">
    <location>
        <begin position="100"/>
        <end position="115"/>
    </location>
</feature>